<evidence type="ECO:0000313" key="2">
    <source>
        <dbReference type="Proteomes" id="UP000068164"/>
    </source>
</evidence>
<dbReference type="AlphaFoldDB" id="A0A109JTF4"/>
<keyword evidence="2" id="KW-1185">Reference proteome</keyword>
<gene>
    <name evidence="1" type="ORF">AS026_38360</name>
</gene>
<dbReference type="Proteomes" id="UP000068164">
    <property type="component" value="Unassembled WGS sequence"/>
</dbReference>
<protein>
    <submittedName>
        <fullName evidence="1">Uncharacterized protein</fullName>
    </submittedName>
</protein>
<dbReference type="EMBL" id="LNCD01000058">
    <property type="protein sequence ID" value="KWV54822.1"/>
    <property type="molecule type" value="Genomic_DNA"/>
</dbReference>
<reference evidence="1 2" key="1">
    <citation type="submission" date="2015-11" db="EMBL/GenBank/DDBJ databases">
        <title>Draft Genome Sequence of the Strain BR 10423 (Rhizobium sp.) isolated from nodules of Mimosa pudica.</title>
        <authorList>
            <person name="Barauna A.C."/>
            <person name="Zilli J.E."/>
            <person name="Simoes-Araujo J.L."/>
            <person name="Reis V.M."/>
            <person name="James E.K."/>
            <person name="Reis F.B.Jr."/>
            <person name="Rouws L.F."/>
            <person name="Passos S.R."/>
            <person name="Gois S.R."/>
        </authorList>
    </citation>
    <scope>NUCLEOTIDE SEQUENCE [LARGE SCALE GENOMIC DNA]</scope>
    <source>
        <strain evidence="1 2">BR10423</strain>
    </source>
</reference>
<name>A0A109JTF4_9HYPH</name>
<dbReference type="RefSeq" id="WP_062369749.1">
    <property type="nucleotide sequence ID" value="NZ_LNCD01000058.1"/>
</dbReference>
<evidence type="ECO:0000313" key="1">
    <source>
        <dbReference type="EMBL" id="KWV54822.1"/>
    </source>
</evidence>
<proteinExistence type="predicted"/>
<organism evidence="1 2">
    <name type="scientific">Rhizobium altiplani</name>
    <dbReference type="NCBI Taxonomy" id="1864509"/>
    <lineage>
        <taxon>Bacteria</taxon>
        <taxon>Pseudomonadati</taxon>
        <taxon>Pseudomonadota</taxon>
        <taxon>Alphaproteobacteria</taxon>
        <taxon>Hyphomicrobiales</taxon>
        <taxon>Rhizobiaceae</taxon>
        <taxon>Rhizobium/Agrobacterium group</taxon>
        <taxon>Rhizobium</taxon>
    </lineage>
</organism>
<sequence length="61" mass="6995">MQNIDSTAAEPIMTTRVWSIADFCLQHRLDSKEEARLTALFGQFATTSELVHNVTRRSRSR</sequence>
<comment type="caution">
    <text evidence="1">The sequence shown here is derived from an EMBL/GenBank/DDBJ whole genome shotgun (WGS) entry which is preliminary data.</text>
</comment>
<accession>A0A109JTF4</accession>
<dbReference type="OrthoDB" id="8278685at2"/>